<evidence type="ECO:0000313" key="2">
    <source>
        <dbReference type="EMBL" id="KAJ7750789.1"/>
    </source>
</evidence>
<keyword evidence="3" id="KW-1185">Reference proteome</keyword>
<comment type="caution">
    <text evidence="2">The sequence shown here is derived from an EMBL/GenBank/DDBJ whole genome shotgun (WGS) entry which is preliminary data.</text>
</comment>
<proteinExistence type="predicted"/>
<gene>
    <name evidence="2" type="ORF">B0H16DRAFT_1887664</name>
</gene>
<feature type="region of interest" description="Disordered" evidence="1">
    <location>
        <begin position="1"/>
        <end position="40"/>
    </location>
</feature>
<evidence type="ECO:0000313" key="3">
    <source>
        <dbReference type="Proteomes" id="UP001215598"/>
    </source>
</evidence>
<protein>
    <submittedName>
        <fullName evidence="2">Uncharacterized protein</fullName>
    </submittedName>
</protein>
<reference evidence="2" key="1">
    <citation type="submission" date="2023-03" db="EMBL/GenBank/DDBJ databases">
        <title>Massive genome expansion in bonnet fungi (Mycena s.s.) driven by repeated elements and novel gene families across ecological guilds.</title>
        <authorList>
            <consortium name="Lawrence Berkeley National Laboratory"/>
            <person name="Harder C.B."/>
            <person name="Miyauchi S."/>
            <person name="Viragh M."/>
            <person name="Kuo A."/>
            <person name="Thoen E."/>
            <person name="Andreopoulos B."/>
            <person name="Lu D."/>
            <person name="Skrede I."/>
            <person name="Drula E."/>
            <person name="Henrissat B."/>
            <person name="Morin E."/>
            <person name="Kohler A."/>
            <person name="Barry K."/>
            <person name="LaButti K."/>
            <person name="Morin E."/>
            <person name="Salamov A."/>
            <person name="Lipzen A."/>
            <person name="Mereny Z."/>
            <person name="Hegedus B."/>
            <person name="Baldrian P."/>
            <person name="Stursova M."/>
            <person name="Weitz H."/>
            <person name="Taylor A."/>
            <person name="Grigoriev I.V."/>
            <person name="Nagy L.G."/>
            <person name="Martin F."/>
            <person name="Kauserud H."/>
        </authorList>
    </citation>
    <scope>NUCLEOTIDE SEQUENCE</scope>
    <source>
        <strain evidence="2">CBHHK182m</strain>
    </source>
</reference>
<dbReference type="Gene3D" id="1.20.930.20">
    <property type="entry name" value="Adaptor protein Cbl, N-terminal domain"/>
    <property type="match status" value="1"/>
</dbReference>
<dbReference type="CDD" id="cd21037">
    <property type="entry name" value="MLKL_NTD"/>
    <property type="match status" value="1"/>
</dbReference>
<dbReference type="InterPro" id="IPR036537">
    <property type="entry name" value="Adaptor_Cbl_N_dom_sf"/>
</dbReference>
<dbReference type="InterPro" id="IPR059179">
    <property type="entry name" value="MLKL-like_MCAfunc"/>
</dbReference>
<dbReference type="Proteomes" id="UP001215598">
    <property type="component" value="Unassembled WGS sequence"/>
</dbReference>
<evidence type="ECO:0000256" key="1">
    <source>
        <dbReference type="SAM" id="MobiDB-lite"/>
    </source>
</evidence>
<name>A0AAD7N8X7_9AGAR</name>
<dbReference type="EMBL" id="JARKIB010000064">
    <property type="protein sequence ID" value="KAJ7750789.1"/>
    <property type="molecule type" value="Genomic_DNA"/>
</dbReference>
<organism evidence="2 3">
    <name type="scientific">Mycena metata</name>
    <dbReference type="NCBI Taxonomy" id="1033252"/>
    <lineage>
        <taxon>Eukaryota</taxon>
        <taxon>Fungi</taxon>
        <taxon>Dikarya</taxon>
        <taxon>Basidiomycota</taxon>
        <taxon>Agaricomycotina</taxon>
        <taxon>Agaricomycetes</taxon>
        <taxon>Agaricomycetidae</taxon>
        <taxon>Agaricales</taxon>
        <taxon>Marasmiineae</taxon>
        <taxon>Mycenaceae</taxon>
        <taxon>Mycena</taxon>
    </lineage>
</organism>
<dbReference type="AlphaFoldDB" id="A0AAD7N8X7"/>
<accession>A0AAD7N8X7</accession>
<sequence length="245" mass="27158">MNKDGEPEKAQLPSFVKDRELGEAPAQGQKPHLPTAKLKFPSDRPSVAAADIVSTSLVALKESADAFPPLKSAVGAVLALWEIAERAENCKSDAHDIVLRAKTVLDNIADAVPNPSSIPEAMRRSIDCLTALLNDEICASMKTIVLSDRFSRVVRLKRNEHMLRSIRTRLDDAYKDFQTASTLRVEGQQNTFVLEQKQQQAQVYLTIQRLTAAVDAGRRLTKIMVVSHAFILFGRPRNSDRVLDD</sequence>
<dbReference type="GO" id="GO:0007166">
    <property type="term" value="P:cell surface receptor signaling pathway"/>
    <property type="evidence" value="ECO:0007669"/>
    <property type="project" value="InterPro"/>
</dbReference>